<keyword evidence="2" id="KW-1185">Reference proteome</keyword>
<evidence type="ECO:0000313" key="2">
    <source>
        <dbReference type="Proteomes" id="UP001597393"/>
    </source>
</evidence>
<dbReference type="EMBL" id="JBHUMA010000008">
    <property type="protein sequence ID" value="MFD2600063.1"/>
    <property type="molecule type" value="Genomic_DNA"/>
</dbReference>
<sequence>MMGKLGWLMISILSFISLTNELIAQTLITNEESEKHQIIPGAKVSMIPSPGFSIAESFTGLQNLSSQSTIMVMQVSTPYTEYINQAIPIITNNTRSKMTERASYNINGLPAKLFVGTQKGDSDSLVFNRIFLVLGNETETIALNCHYPQKADRDGGDNGILETILSVRYHPELTIDPQANMGFRINTAGTSFQFTRKTGSALQFVQQQKNNWSPAAFFIDRKSLTSEVSDKATFMLRQVDALFELDSTLFSRDLQVPQGITAHEVFADLRSKKTGQITQAYFITLFGENRAYSMIGYNVDATAMEEMKTIARSLEIL</sequence>
<dbReference type="RefSeq" id="WP_380870204.1">
    <property type="nucleotide sequence ID" value="NZ_JBHUMA010000008.1"/>
</dbReference>
<evidence type="ECO:0000313" key="1">
    <source>
        <dbReference type="EMBL" id="MFD2600063.1"/>
    </source>
</evidence>
<name>A0ABW5NN51_9SPHI</name>
<evidence type="ECO:0008006" key="3">
    <source>
        <dbReference type="Google" id="ProtNLM"/>
    </source>
</evidence>
<reference evidence="2" key="1">
    <citation type="journal article" date="2019" name="Int. J. Syst. Evol. Microbiol.">
        <title>The Global Catalogue of Microorganisms (GCM) 10K type strain sequencing project: providing services to taxonomists for standard genome sequencing and annotation.</title>
        <authorList>
            <consortium name="The Broad Institute Genomics Platform"/>
            <consortium name="The Broad Institute Genome Sequencing Center for Infectious Disease"/>
            <person name="Wu L."/>
            <person name="Ma J."/>
        </authorList>
    </citation>
    <scope>NUCLEOTIDE SEQUENCE [LARGE SCALE GENOMIC DNA]</scope>
    <source>
        <strain evidence="2">KCTC 42248</strain>
    </source>
</reference>
<dbReference type="Proteomes" id="UP001597393">
    <property type="component" value="Unassembled WGS sequence"/>
</dbReference>
<gene>
    <name evidence="1" type="ORF">ACFSQ3_13990</name>
</gene>
<organism evidence="1 2">
    <name type="scientific">Sphingobacterium corticis</name>
    <dbReference type="NCBI Taxonomy" id="1812823"/>
    <lineage>
        <taxon>Bacteria</taxon>
        <taxon>Pseudomonadati</taxon>
        <taxon>Bacteroidota</taxon>
        <taxon>Sphingobacteriia</taxon>
        <taxon>Sphingobacteriales</taxon>
        <taxon>Sphingobacteriaceae</taxon>
        <taxon>Sphingobacterium</taxon>
    </lineage>
</organism>
<comment type="caution">
    <text evidence="1">The sequence shown here is derived from an EMBL/GenBank/DDBJ whole genome shotgun (WGS) entry which is preliminary data.</text>
</comment>
<proteinExistence type="predicted"/>
<protein>
    <recommendedName>
        <fullName evidence="3">DUF4138 domain-containing protein</fullName>
    </recommendedName>
</protein>
<accession>A0ABW5NN51</accession>